<feature type="domain" description="W2" evidence="7">
    <location>
        <begin position="254"/>
        <end position="419"/>
    </location>
</feature>
<name>A0AAJ0CM88_9HYPO</name>
<evidence type="ECO:0000256" key="1">
    <source>
        <dbReference type="ARBA" id="ARBA00010397"/>
    </source>
</evidence>
<evidence type="ECO:0000256" key="4">
    <source>
        <dbReference type="ARBA" id="ARBA00022917"/>
    </source>
</evidence>
<dbReference type="InterPro" id="IPR002735">
    <property type="entry name" value="Transl_init_fac_IF2/IF5_dom"/>
</dbReference>
<proteinExistence type="inferred from homology"/>
<dbReference type="SMART" id="SM00515">
    <property type="entry name" value="eIF5C"/>
    <property type="match status" value="1"/>
</dbReference>
<keyword evidence="5" id="KW-0342">GTP-binding</keyword>
<accession>A0AAJ0CM88</accession>
<dbReference type="PANTHER" id="PTHR23001:SF7">
    <property type="entry name" value="EUKARYOTIC TRANSLATION INITIATION FACTOR 5"/>
    <property type="match status" value="1"/>
</dbReference>
<dbReference type="Gene3D" id="2.20.25.350">
    <property type="match status" value="1"/>
</dbReference>
<evidence type="ECO:0000256" key="3">
    <source>
        <dbReference type="ARBA" id="ARBA00022741"/>
    </source>
</evidence>
<comment type="caution">
    <text evidence="8">The sequence shown here is derived from an EMBL/GenBank/DDBJ whole genome shotgun (WGS) entry which is preliminary data.</text>
</comment>
<dbReference type="FunFam" id="2.20.25.350:FF:000001">
    <property type="entry name" value="Eukaryotic translation initiation factor 5"/>
    <property type="match status" value="1"/>
</dbReference>
<evidence type="ECO:0000256" key="5">
    <source>
        <dbReference type="ARBA" id="ARBA00023134"/>
    </source>
</evidence>
<keyword evidence="2 8" id="KW-0396">Initiation factor</keyword>
<feature type="region of interest" description="Disordered" evidence="6">
    <location>
        <begin position="145"/>
        <end position="198"/>
    </location>
</feature>
<dbReference type="SUPFAM" id="SSF48371">
    <property type="entry name" value="ARM repeat"/>
    <property type="match status" value="1"/>
</dbReference>
<keyword evidence="4" id="KW-0648">Protein biosynthesis</keyword>
<dbReference type="Pfam" id="PF02020">
    <property type="entry name" value="W2"/>
    <property type="match status" value="1"/>
</dbReference>
<dbReference type="GO" id="GO:0001732">
    <property type="term" value="P:formation of cytoplasmic translation initiation complex"/>
    <property type="evidence" value="ECO:0007669"/>
    <property type="project" value="TreeGrafter"/>
</dbReference>
<dbReference type="GO" id="GO:0003743">
    <property type="term" value="F:translation initiation factor activity"/>
    <property type="evidence" value="ECO:0007669"/>
    <property type="project" value="UniProtKB-KW"/>
</dbReference>
<dbReference type="SMART" id="SM00653">
    <property type="entry name" value="eIF2B_5"/>
    <property type="match status" value="1"/>
</dbReference>
<comment type="similarity">
    <text evidence="1">Belongs to the eIF-2-beta/eIF-5 family.</text>
</comment>
<dbReference type="PROSITE" id="PS51363">
    <property type="entry name" value="W2"/>
    <property type="match status" value="1"/>
</dbReference>
<dbReference type="GO" id="GO:0005829">
    <property type="term" value="C:cytosol"/>
    <property type="evidence" value="ECO:0007669"/>
    <property type="project" value="TreeGrafter"/>
</dbReference>
<evidence type="ECO:0000313" key="8">
    <source>
        <dbReference type="EMBL" id="KAK2594214.1"/>
    </source>
</evidence>
<gene>
    <name evidence="8" type="primary">TIF5</name>
    <name evidence="8" type="ORF">QQS21_008056</name>
</gene>
<sequence length="423" mass="47083">MSLINVRRDVSDAFYRYKMERMQTKIEGKGNGIKTVVVNVSSVAASLARPASFIIKYFGFELGAMTNHDPKDDRWIINGAHEAAKLQDHLDGFINKFVLCKSCKNPETDVKIDNDRILLDCKACGQRTAVDLRLKLSGYILKNQPSKKNKKDKAERRAAKKAKQNGTAHENGAGSGGEDGSDNGSNEHEDENGDAGSDQEFSKLQAEAVEAVAVEVKDDEWAVDMSEEAVKARQAQLPGEFKQKLSLNDDDEDGEGGSTVYDEFGDWIQSEAQSKGGIDNVDSIDIYLKAKDMGIESKHRTVLVLVQTVFDKNVCAQIPKRAGMLKQIINSERHEKALLGGTERLIGSLSEENPDFLPQIVKVLQLYYHHDLITEEVVTKWGTHASKKYTDKNTSRKIRLAAKPFLDWLAEASEEESDEDDDE</sequence>
<evidence type="ECO:0000256" key="6">
    <source>
        <dbReference type="SAM" id="MobiDB-lite"/>
    </source>
</evidence>
<organism evidence="8 9">
    <name type="scientific">Conoideocrella luteorostrata</name>
    <dbReference type="NCBI Taxonomy" id="1105319"/>
    <lineage>
        <taxon>Eukaryota</taxon>
        <taxon>Fungi</taxon>
        <taxon>Dikarya</taxon>
        <taxon>Ascomycota</taxon>
        <taxon>Pezizomycotina</taxon>
        <taxon>Sordariomycetes</taxon>
        <taxon>Hypocreomycetidae</taxon>
        <taxon>Hypocreales</taxon>
        <taxon>Clavicipitaceae</taxon>
        <taxon>Conoideocrella</taxon>
    </lineage>
</organism>
<evidence type="ECO:0000313" key="9">
    <source>
        <dbReference type="Proteomes" id="UP001251528"/>
    </source>
</evidence>
<dbReference type="GO" id="GO:0005525">
    <property type="term" value="F:GTP binding"/>
    <property type="evidence" value="ECO:0007669"/>
    <property type="project" value="UniProtKB-KW"/>
</dbReference>
<dbReference type="SUPFAM" id="SSF75689">
    <property type="entry name" value="Zinc-binding domain of translation initiation factor 2 beta"/>
    <property type="match status" value="1"/>
</dbReference>
<dbReference type="PANTHER" id="PTHR23001">
    <property type="entry name" value="EUKARYOTIC TRANSLATION INITIATION FACTOR"/>
    <property type="match status" value="1"/>
</dbReference>
<keyword evidence="9" id="KW-1185">Reference proteome</keyword>
<dbReference type="SUPFAM" id="SSF100966">
    <property type="entry name" value="Translation initiation factor 2 beta, aIF2beta, N-terminal domain"/>
    <property type="match status" value="1"/>
</dbReference>
<dbReference type="GO" id="GO:0005092">
    <property type="term" value="F:GDP-dissociation inhibitor activity"/>
    <property type="evidence" value="ECO:0007669"/>
    <property type="project" value="TreeGrafter"/>
</dbReference>
<dbReference type="AlphaFoldDB" id="A0AAJ0CM88"/>
<dbReference type="Gene3D" id="1.25.40.180">
    <property type="match status" value="1"/>
</dbReference>
<evidence type="ECO:0000256" key="2">
    <source>
        <dbReference type="ARBA" id="ARBA00022540"/>
    </source>
</evidence>
<dbReference type="FunFam" id="1.25.40.180:FF:000031">
    <property type="entry name" value="Eukaryotic translation initiation factor 5"/>
    <property type="match status" value="1"/>
</dbReference>
<dbReference type="Proteomes" id="UP001251528">
    <property type="component" value="Unassembled WGS sequence"/>
</dbReference>
<dbReference type="Gene3D" id="3.30.30.170">
    <property type="match status" value="1"/>
</dbReference>
<dbReference type="InterPro" id="IPR016189">
    <property type="entry name" value="Transl_init_fac_IF2/IF5_N"/>
</dbReference>
<protein>
    <submittedName>
        <fullName evidence="8">Eukaryotic translation initiation factor 5</fullName>
    </submittedName>
</protein>
<evidence type="ECO:0000259" key="7">
    <source>
        <dbReference type="PROSITE" id="PS51363"/>
    </source>
</evidence>
<dbReference type="InterPro" id="IPR016190">
    <property type="entry name" value="Transl_init_fac_IF2/IF5_Zn-bd"/>
</dbReference>
<dbReference type="CDD" id="cd11561">
    <property type="entry name" value="W2_eIF5"/>
    <property type="match status" value="1"/>
</dbReference>
<dbReference type="InterPro" id="IPR016024">
    <property type="entry name" value="ARM-type_fold"/>
</dbReference>
<dbReference type="EMBL" id="JASWJB010000176">
    <property type="protein sequence ID" value="KAK2594214.1"/>
    <property type="molecule type" value="Genomic_DNA"/>
</dbReference>
<dbReference type="Pfam" id="PF01873">
    <property type="entry name" value="eIF-5_eIF-2B"/>
    <property type="match status" value="1"/>
</dbReference>
<dbReference type="InterPro" id="IPR045196">
    <property type="entry name" value="IF2/IF5"/>
</dbReference>
<keyword evidence="3" id="KW-0547">Nucleotide-binding</keyword>
<dbReference type="GO" id="GO:0071074">
    <property type="term" value="F:eukaryotic initiation factor eIF2 binding"/>
    <property type="evidence" value="ECO:0007669"/>
    <property type="project" value="TreeGrafter"/>
</dbReference>
<dbReference type="FunFam" id="3.30.30.170:FF:000002">
    <property type="entry name" value="Eukaryotic translation initiation factor 5"/>
    <property type="match status" value="1"/>
</dbReference>
<reference evidence="8" key="1">
    <citation type="submission" date="2023-06" db="EMBL/GenBank/DDBJ databases">
        <title>Conoideocrella luteorostrata (Hypocreales: Clavicipitaceae), a potential biocontrol fungus for elongate hemlock scale in United States Christmas tree production areas.</title>
        <authorList>
            <person name="Barrett H."/>
            <person name="Lovett B."/>
            <person name="Macias A.M."/>
            <person name="Stajich J.E."/>
            <person name="Kasson M.T."/>
        </authorList>
    </citation>
    <scope>NUCLEOTIDE SEQUENCE</scope>
    <source>
        <strain evidence="8">ARSEF 14590</strain>
    </source>
</reference>
<dbReference type="InterPro" id="IPR003307">
    <property type="entry name" value="W2_domain"/>
</dbReference>